<dbReference type="InterPro" id="IPR055301">
    <property type="entry name" value="Lea14-like_2"/>
</dbReference>
<feature type="region of interest" description="Disordered" evidence="1">
    <location>
        <begin position="160"/>
        <end position="269"/>
    </location>
</feature>
<evidence type="ECO:0000256" key="1">
    <source>
        <dbReference type="SAM" id="MobiDB-lite"/>
    </source>
</evidence>
<feature type="compositionally biased region" description="Basic and acidic residues" evidence="1">
    <location>
        <begin position="213"/>
        <end position="229"/>
    </location>
</feature>
<proteinExistence type="predicted"/>
<dbReference type="EMBL" id="PKPP01011815">
    <property type="protein sequence ID" value="PWA43460.1"/>
    <property type="molecule type" value="Genomic_DNA"/>
</dbReference>
<organism evidence="2 3">
    <name type="scientific">Artemisia annua</name>
    <name type="common">Sweet wormwood</name>
    <dbReference type="NCBI Taxonomy" id="35608"/>
    <lineage>
        <taxon>Eukaryota</taxon>
        <taxon>Viridiplantae</taxon>
        <taxon>Streptophyta</taxon>
        <taxon>Embryophyta</taxon>
        <taxon>Tracheophyta</taxon>
        <taxon>Spermatophyta</taxon>
        <taxon>Magnoliopsida</taxon>
        <taxon>eudicotyledons</taxon>
        <taxon>Gunneridae</taxon>
        <taxon>Pentapetalae</taxon>
        <taxon>asterids</taxon>
        <taxon>campanulids</taxon>
        <taxon>Asterales</taxon>
        <taxon>Asteraceae</taxon>
        <taxon>Asteroideae</taxon>
        <taxon>Anthemideae</taxon>
        <taxon>Artemisiinae</taxon>
        <taxon>Artemisia</taxon>
    </lineage>
</organism>
<comment type="caution">
    <text evidence="2">The sequence shown here is derived from an EMBL/GenBank/DDBJ whole genome shotgun (WGS) entry which is preliminary data.</text>
</comment>
<dbReference type="Proteomes" id="UP000245207">
    <property type="component" value="Unassembled WGS sequence"/>
</dbReference>
<sequence length="308" mass="34308">MTTKTNNGLFLLQSITFERFMVQAGSDFTGVATDMVTLNSTVKFTFRNTATFFGLHVTSTPLDLSFSQIAVGSGTIKKFYQKRKSQRLVTVSVVGDKVPLYGSGQGLKTLKGVPTAPVPLKLSFKVRSRGYVLGKLVKPKFYNKIECSVAYDPKKKKKENSFYTNDGEHTVHDMNNGGEDSDVAEVPETVFDESDGQKERQSKDPFEIYSLLNKDKTDVPRKVNDDEQSFKYPPGFTPDAESNAADANGDQVQSVHDEFMRDDNLNENQNERDDVMTNIGSKNNISESLCSARFKKSEEAFTVASLYS</sequence>
<accession>A0A2U1L3A9</accession>
<evidence type="ECO:0000313" key="2">
    <source>
        <dbReference type="EMBL" id="PWA43460.1"/>
    </source>
</evidence>
<dbReference type="OrthoDB" id="903824at2759"/>
<feature type="compositionally biased region" description="Basic and acidic residues" evidence="1">
    <location>
        <begin position="195"/>
        <end position="206"/>
    </location>
</feature>
<reference evidence="2 3" key="1">
    <citation type="journal article" date="2018" name="Mol. Plant">
        <title>The genome of Artemisia annua provides insight into the evolution of Asteraceae family and artemisinin biosynthesis.</title>
        <authorList>
            <person name="Shen Q."/>
            <person name="Zhang L."/>
            <person name="Liao Z."/>
            <person name="Wang S."/>
            <person name="Yan T."/>
            <person name="Shi P."/>
            <person name="Liu M."/>
            <person name="Fu X."/>
            <person name="Pan Q."/>
            <person name="Wang Y."/>
            <person name="Lv Z."/>
            <person name="Lu X."/>
            <person name="Zhang F."/>
            <person name="Jiang W."/>
            <person name="Ma Y."/>
            <person name="Chen M."/>
            <person name="Hao X."/>
            <person name="Li L."/>
            <person name="Tang Y."/>
            <person name="Lv G."/>
            <person name="Zhou Y."/>
            <person name="Sun X."/>
            <person name="Brodelius P.E."/>
            <person name="Rose J.K.C."/>
            <person name="Tang K."/>
        </authorList>
    </citation>
    <scope>NUCLEOTIDE SEQUENCE [LARGE SCALE GENOMIC DNA]</scope>
    <source>
        <strain evidence="3">cv. Huhao1</strain>
        <tissue evidence="2">Leaf</tissue>
    </source>
</reference>
<dbReference type="PANTHER" id="PTHR31852">
    <property type="entry name" value="LATE EMBRYOGENESIS ABUNDANT (LEA) HYDROXYPROLINE-RICH GLYCOPROTEIN FAMILY"/>
    <property type="match status" value="1"/>
</dbReference>
<name>A0A2U1L3A9_ARTAN</name>
<evidence type="ECO:0000313" key="3">
    <source>
        <dbReference type="Proteomes" id="UP000245207"/>
    </source>
</evidence>
<gene>
    <name evidence="2" type="ORF">CTI12_AA535390</name>
</gene>
<dbReference type="STRING" id="35608.A0A2U1L3A9"/>
<protein>
    <submittedName>
        <fullName evidence="2">Uncharacterized protein</fullName>
    </submittedName>
</protein>
<feature type="compositionally biased region" description="Basic and acidic residues" evidence="1">
    <location>
        <begin position="255"/>
        <end position="269"/>
    </location>
</feature>
<keyword evidence="3" id="KW-1185">Reference proteome</keyword>
<dbReference type="AlphaFoldDB" id="A0A2U1L3A9"/>
<feature type="compositionally biased region" description="Acidic residues" evidence="1">
    <location>
        <begin position="179"/>
        <end position="194"/>
    </location>
</feature>